<name>A0A8D8MPZ3_CULPI</name>
<dbReference type="EMBL" id="HBUE01320395">
    <property type="protein sequence ID" value="CAG6587740.1"/>
    <property type="molecule type" value="Transcribed_RNA"/>
</dbReference>
<dbReference type="EMBL" id="HBUE01213888">
    <property type="protein sequence ID" value="CAG6535752.1"/>
    <property type="molecule type" value="Transcribed_RNA"/>
</dbReference>
<accession>A0A8D8MPZ3</accession>
<dbReference type="EMBL" id="HBUE01213886">
    <property type="protein sequence ID" value="CAG6535750.1"/>
    <property type="molecule type" value="Transcribed_RNA"/>
</dbReference>
<proteinExistence type="predicted"/>
<dbReference type="EMBL" id="HBUE01213889">
    <property type="protein sequence ID" value="CAG6535753.1"/>
    <property type="molecule type" value="Transcribed_RNA"/>
</dbReference>
<dbReference type="EMBL" id="HBUE01320393">
    <property type="protein sequence ID" value="CAG6587738.1"/>
    <property type="molecule type" value="Transcribed_RNA"/>
</dbReference>
<dbReference type="EMBL" id="HBUE01213891">
    <property type="protein sequence ID" value="CAG6535755.1"/>
    <property type="molecule type" value="Transcribed_RNA"/>
</dbReference>
<evidence type="ECO:0000313" key="1">
    <source>
        <dbReference type="EMBL" id="CAG6535750.1"/>
    </source>
</evidence>
<dbReference type="EMBL" id="HBUE01320398">
    <property type="protein sequence ID" value="CAG6587743.1"/>
    <property type="molecule type" value="Transcribed_RNA"/>
</dbReference>
<dbReference type="EMBL" id="HBUE01320396">
    <property type="protein sequence ID" value="CAG6587741.1"/>
    <property type="molecule type" value="Transcribed_RNA"/>
</dbReference>
<dbReference type="EMBL" id="HBUE01213896">
    <property type="protein sequence ID" value="CAG6535757.1"/>
    <property type="molecule type" value="Transcribed_RNA"/>
</dbReference>
<organism evidence="1">
    <name type="scientific">Culex pipiens</name>
    <name type="common">House mosquito</name>
    <dbReference type="NCBI Taxonomy" id="7175"/>
    <lineage>
        <taxon>Eukaryota</taxon>
        <taxon>Metazoa</taxon>
        <taxon>Ecdysozoa</taxon>
        <taxon>Arthropoda</taxon>
        <taxon>Hexapoda</taxon>
        <taxon>Insecta</taxon>
        <taxon>Pterygota</taxon>
        <taxon>Neoptera</taxon>
        <taxon>Endopterygota</taxon>
        <taxon>Diptera</taxon>
        <taxon>Nematocera</taxon>
        <taxon>Culicoidea</taxon>
        <taxon>Culicidae</taxon>
        <taxon>Culicinae</taxon>
        <taxon>Culicini</taxon>
        <taxon>Culex</taxon>
        <taxon>Culex</taxon>
    </lineage>
</organism>
<sequence>MMIFATNFARFFNLFTEMTFDGGEFHITFKLATLICFFLCEFSPELTESAEFLSPDSKRSFSSFSFVSSFRSPVSPKERESALCKFGKLFKINTSKHVTSRSVTFFST</sequence>
<protein>
    <submittedName>
        <fullName evidence="1">(northern house mosquito) hypothetical protein</fullName>
    </submittedName>
</protein>
<dbReference type="AlphaFoldDB" id="A0A8D8MPZ3"/>
<reference evidence="1" key="1">
    <citation type="submission" date="2021-05" db="EMBL/GenBank/DDBJ databases">
        <authorList>
            <person name="Alioto T."/>
            <person name="Alioto T."/>
            <person name="Gomez Garrido J."/>
        </authorList>
    </citation>
    <scope>NUCLEOTIDE SEQUENCE</scope>
</reference>
<dbReference type="EMBL" id="HBUE01320403">
    <property type="protein sequence ID" value="CAG6587745.1"/>
    <property type="molecule type" value="Transcribed_RNA"/>
</dbReference>